<dbReference type="SUPFAM" id="SSF55785">
    <property type="entry name" value="PYP-like sensor domain (PAS domain)"/>
    <property type="match status" value="1"/>
</dbReference>
<protein>
    <recommendedName>
        <fullName evidence="2">histidine kinase</fullName>
        <ecNumber evidence="2">2.7.13.3</ecNumber>
    </recommendedName>
</protein>
<dbReference type="STRING" id="79929.MTBMA_c13690"/>
<dbReference type="InterPro" id="IPR036890">
    <property type="entry name" value="HATPase_C_sf"/>
</dbReference>
<dbReference type="InterPro" id="IPR003594">
    <property type="entry name" value="HATPase_dom"/>
</dbReference>
<reference key="1">
    <citation type="submission" date="2009-08" db="EMBL/GenBank/DDBJ databases">
        <title>The genome sequence of Methanothermobacter marburgensis.</title>
        <authorList>
            <person name="Kaster A."/>
            <person name="Seedorf H."/>
            <person name="Goenrich M."/>
            <person name="Wiezer A."/>
            <person name="Liesegang H."/>
            <person name="Thauer R."/>
            <person name="Gottschalk G."/>
        </authorList>
    </citation>
    <scope>NUCLEOTIDE SEQUENCE</scope>
    <source>
        <strain>Marburg</strain>
    </source>
</reference>
<keyword evidence="4" id="KW-0808">Transferase</keyword>
<dbReference type="PATRIC" id="fig|79929.8.peg.1333"/>
<evidence type="ECO:0000313" key="12">
    <source>
        <dbReference type="EMBL" id="ADL58956.1"/>
    </source>
</evidence>
<evidence type="ECO:0000256" key="8">
    <source>
        <dbReference type="ARBA" id="ARBA00023026"/>
    </source>
</evidence>
<dbReference type="InterPro" id="IPR005467">
    <property type="entry name" value="His_kinase_dom"/>
</dbReference>
<dbReference type="HOGENOM" id="CLU_000445_114_57_2"/>
<keyword evidence="7" id="KW-0067">ATP-binding</keyword>
<evidence type="ECO:0000256" key="6">
    <source>
        <dbReference type="ARBA" id="ARBA00022777"/>
    </source>
</evidence>
<evidence type="ECO:0000259" key="11">
    <source>
        <dbReference type="PROSITE" id="PS50113"/>
    </source>
</evidence>
<accession>D9PXK8</accession>
<evidence type="ECO:0000313" key="13">
    <source>
        <dbReference type="Proteomes" id="UP000000345"/>
    </source>
</evidence>
<keyword evidence="6 12" id="KW-0418">Kinase</keyword>
<dbReference type="PANTHER" id="PTHR41523:SF8">
    <property type="entry name" value="ETHYLENE RESPONSE SENSOR PROTEIN"/>
    <property type="match status" value="1"/>
</dbReference>
<gene>
    <name evidence="12" type="ordered locus">MTBMA_c13690</name>
</gene>
<dbReference type="PROSITE" id="PS50112">
    <property type="entry name" value="PAS"/>
    <property type="match status" value="1"/>
</dbReference>
<evidence type="ECO:0000256" key="4">
    <source>
        <dbReference type="ARBA" id="ARBA00022679"/>
    </source>
</evidence>
<evidence type="ECO:0000256" key="7">
    <source>
        <dbReference type="ARBA" id="ARBA00022840"/>
    </source>
</evidence>
<feature type="domain" description="PAC" evidence="11">
    <location>
        <begin position="113"/>
        <end position="163"/>
    </location>
</feature>
<dbReference type="PaxDb" id="79929-MTBMA_c13690"/>
<dbReference type="SUPFAM" id="SSF55874">
    <property type="entry name" value="ATPase domain of HSP90 chaperone/DNA topoisomerase II/histidine kinase"/>
    <property type="match status" value="1"/>
</dbReference>
<dbReference type="PANTHER" id="PTHR41523">
    <property type="entry name" value="TWO-COMPONENT SYSTEM SENSOR PROTEIN"/>
    <property type="match status" value="1"/>
</dbReference>
<dbReference type="NCBIfam" id="TIGR00229">
    <property type="entry name" value="sensory_box"/>
    <property type="match status" value="1"/>
</dbReference>
<keyword evidence="5" id="KW-0547">Nucleotide-binding</keyword>
<dbReference type="Pfam" id="PF02518">
    <property type="entry name" value="HATPase_c"/>
    <property type="match status" value="1"/>
</dbReference>
<evidence type="ECO:0000256" key="3">
    <source>
        <dbReference type="ARBA" id="ARBA00022553"/>
    </source>
</evidence>
<dbReference type="SMART" id="SM00387">
    <property type="entry name" value="HATPase_c"/>
    <property type="match status" value="1"/>
</dbReference>
<keyword evidence="3" id="KW-0597">Phosphoprotein</keyword>
<dbReference type="InterPro" id="IPR011495">
    <property type="entry name" value="Sig_transdc_His_kin_sub2_dim/P"/>
</dbReference>
<dbReference type="InterPro" id="IPR000014">
    <property type="entry name" value="PAS"/>
</dbReference>
<dbReference type="Pfam" id="PF07568">
    <property type="entry name" value="HisKA_2"/>
    <property type="match status" value="1"/>
</dbReference>
<keyword evidence="8" id="KW-0843">Virulence</keyword>
<dbReference type="AlphaFoldDB" id="D9PXK8"/>
<dbReference type="PROSITE" id="PS50113">
    <property type="entry name" value="PAC"/>
    <property type="match status" value="1"/>
</dbReference>
<sequence>MGLEGGEMSDRDWETLREKIIGFGEKSIRKSYYPRLQESLAELRRFRKLLDCTDDAIFLVKTPGGELTDANRSACTRLGYSTRDIPGHSIYDLLPEDMHSRFKGILEGNDERITMEGHLIKRNREMIPVEIKVDMVDFDGERYAVLVARDITERLKMEAELRRSLREKEVLLSEIHHRVKNNLQIISSLLSLQSHTIKDPTCRDLLEESQDRIRSMGLIHEQLYRSGDFSSIDFGVYASRLLKNLQRSYSHGKDIEFSLEADDIKVSLETSIPLGLILSELVTNALKHAFRGRDKGKITVRFKRRDSACILEVKDDGVGFNEEDLRNSKSLGFKLVEILTEQLDGTLTFSGADGGFFRIEFREPPYTDRMSVDSDK</sequence>
<dbReference type="EC" id="2.7.13.3" evidence="2"/>
<evidence type="ECO:0000256" key="2">
    <source>
        <dbReference type="ARBA" id="ARBA00012438"/>
    </source>
</evidence>
<dbReference type="Proteomes" id="UP000000345">
    <property type="component" value="Chromosome"/>
</dbReference>
<feature type="domain" description="Histidine kinase" evidence="9">
    <location>
        <begin position="174"/>
        <end position="367"/>
    </location>
</feature>
<keyword evidence="13" id="KW-1185">Reference proteome</keyword>
<dbReference type="Gene3D" id="3.30.450.20">
    <property type="entry name" value="PAS domain"/>
    <property type="match status" value="1"/>
</dbReference>
<organism evidence="12 13">
    <name type="scientific">Methanothermobacter marburgensis (strain ATCC BAA-927 / DSM 2133 / JCM 14651 / NBRC 100331 / OCM 82 / Marburg)</name>
    <name type="common">Methanobacterium thermoautotrophicum</name>
    <dbReference type="NCBI Taxonomy" id="79929"/>
    <lineage>
        <taxon>Archaea</taxon>
        <taxon>Methanobacteriati</taxon>
        <taxon>Methanobacteriota</taxon>
        <taxon>Methanomada group</taxon>
        <taxon>Methanobacteria</taxon>
        <taxon>Methanobacteriales</taxon>
        <taxon>Methanobacteriaceae</taxon>
        <taxon>Methanothermobacter</taxon>
    </lineage>
</organism>
<evidence type="ECO:0000256" key="5">
    <source>
        <dbReference type="ARBA" id="ARBA00022741"/>
    </source>
</evidence>
<dbReference type="InterPro" id="IPR000700">
    <property type="entry name" value="PAS-assoc_C"/>
</dbReference>
<dbReference type="Gene3D" id="3.30.565.10">
    <property type="entry name" value="Histidine kinase-like ATPase, C-terminal domain"/>
    <property type="match status" value="1"/>
</dbReference>
<dbReference type="SMART" id="SM00091">
    <property type="entry name" value="PAS"/>
    <property type="match status" value="1"/>
</dbReference>
<dbReference type="InterPro" id="IPR035965">
    <property type="entry name" value="PAS-like_dom_sf"/>
</dbReference>
<dbReference type="EMBL" id="CP001710">
    <property type="protein sequence ID" value="ADL58956.1"/>
    <property type="molecule type" value="Genomic_DNA"/>
</dbReference>
<evidence type="ECO:0000256" key="1">
    <source>
        <dbReference type="ARBA" id="ARBA00000085"/>
    </source>
</evidence>
<name>D9PXK8_METTM</name>
<dbReference type="GO" id="GO:0005524">
    <property type="term" value="F:ATP binding"/>
    <property type="evidence" value="ECO:0007669"/>
    <property type="project" value="UniProtKB-KW"/>
</dbReference>
<dbReference type="Pfam" id="PF13426">
    <property type="entry name" value="PAS_9"/>
    <property type="match status" value="1"/>
</dbReference>
<comment type="catalytic activity">
    <reaction evidence="1">
        <text>ATP + protein L-histidine = ADP + protein N-phospho-L-histidine.</text>
        <dbReference type="EC" id="2.7.13.3"/>
    </reaction>
</comment>
<dbReference type="PROSITE" id="PS50109">
    <property type="entry name" value="HIS_KIN"/>
    <property type="match status" value="1"/>
</dbReference>
<dbReference type="CDD" id="cd00130">
    <property type="entry name" value="PAS"/>
    <property type="match status" value="1"/>
</dbReference>
<reference evidence="12 13" key="2">
    <citation type="journal article" date="2010" name="J. Bacteriol.">
        <title>Complete genome sequence of Methanothermobacter marburgensis, a methanoarchaeon model organism.</title>
        <authorList>
            <person name="Liesegang H."/>
            <person name="Kaster A.K."/>
            <person name="Wiezer A."/>
            <person name="Goenrich M."/>
            <person name="Wollherr A."/>
            <person name="Seedorf H."/>
            <person name="Gottschalk G."/>
            <person name="Thauer R.K."/>
        </authorList>
    </citation>
    <scope>NUCLEOTIDE SEQUENCE [LARGE SCALE GENOMIC DNA]</scope>
    <source>
        <strain evidence="13">ATCC BAA-927 / DSM 2133 / JCM 14651 / NBRC 100331 / OCM 82 / Marburg</strain>
    </source>
</reference>
<evidence type="ECO:0000259" key="9">
    <source>
        <dbReference type="PROSITE" id="PS50109"/>
    </source>
</evidence>
<proteinExistence type="predicted"/>
<evidence type="ECO:0000259" key="10">
    <source>
        <dbReference type="PROSITE" id="PS50112"/>
    </source>
</evidence>
<dbReference type="GO" id="GO:0004673">
    <property type="term" value="F:protein histidine kinase activity"/>
    <property type="evidence" value="ECO:0007669"/>
    <property type="project" value="UniProtKB-EC"/>
</dbReference>
<feature type="domain" description="PAS" evidence="10">
    <location>
        <begin position="42"/>
        <end position="107"/>
    </location>
</feature>
<dbReference type="KEGG" id="mmg:MTBMA_c13690"/>